<gene>
    <name evidence="10" type="ORF">EF834_06145</name>
</gene>
<dbReference type="Gene3D" id="3.40.980.10">
    <property type="entry name" value="MoaB/Mog-like domain"/>
    <property type="match status" value="1"/>
</dbReference>
<keyword evidence="7" id="KW-0808">Transferase</keyword>
<dbReference type="EMBL" id="RKLN01000002">
    <property type="protein sequence ID" value="RVW04627.1"/>
    <property type="molecule type" value="Genomic_DNA"/>
</dbReference>
<evidence type="ECO:0000256" key="4">
    <source>
        <dbReference type="ARBA" id="ARBA00023134"/>
    </source>
</evidence>
<dbReference type="CDD" id="cd02503">
    <property type="entry name" value="MobA"/>
    <property type="match status" value="1"/>
</dbReference>
<dbReference type="GO" id="GO:0061599">
    <property type="term" value="F:molybdopterin molybdotransferase activity"/>
    <property type="evidence" value="ECO:0007669"/>
    <property type="project" value="UniProtKB-UniRule"/>
</dbReference>
<keyword evidence="5 7" id="KW-0501">Molybdenum cofactor biosynthesis</keyword>
<comment type="function">
    <text evidence="1 7">Catalyzes the insertion of molybdate into adenylated molybdopterin with the concomitant release of AMP.</text>
</comment>
<dbReference type="InterPro" id="IPR029044">
    <property type="entry name" value="Nucleotide-diphossugar_trans"/>
</dbReference>
<evidence type="ECO:0000256" key="5">
    <source>
        <dbReference type="ARBA" id="ARBA00023150"/>
    </source>
</evidence>
<evidence type="ECO:0000313" key="11">
    <source>
        <dbReference type="Proteomes" id="UP000284333"/>
    </source>
</evidence>
<dbReference type="InterPro" id="IPR038987">
    <property type="entry name" value="MoeA-like"/>
</dbReference>
<dbReference type="EC" id="2.10.1.1" evidence="7"/>
<dbReference type="PANTHER" id="PTHR10192:SF5">
    <property type="entry name" value="GEPHYRIN"/>
    <property type="match status" value="1"/>
</dbReference>
<dbReference type="Gene3D" id="2.170.190.11">
    <property type="entry name" value="Molybdopterin biosynthesis moea protein, domain 3"/>
    <property type="match status" value="1"/>
</dbReference>
<evidence type="ECO:0000259" key="9">
    <source>
        <dbReference type="SMART" id="SM00852"/>
    </source>
</evidence>
<keyword evidence="11" id="KW-1185">Reference proteome</keyword>
<evidence type="ECO:0000256" key="7">
    <source>
        <dbReference type="RuleBase" id="RU365090"/>
    </source>
</evidence>
<evidence type="ECO:0000256" key="3">
    <source>
        <dbReference type="ARBA" id="ARBA00022505"/>
    </source>
</evidence>
<comment type="caution">
    <text evidence="10">The sequence shown here is derived from an EMBL/GenBank/DDBJ whole genome shotgun (WGS) entry which is preliminary data.</text>
</comment>
<dbReference type="Proteomes" id="UP000284333">
    <property type="component" value="Unassembled WGS sequence"/>
</dbReference>
<accession>A0A438B132</accession>
<evidence type="ECO:0000256" key="2">
    <source>
        <dbReference type="ARBA" id="ARBA00010763"/>
    </source>
</evidence>
<sequence length="594" mass="61715">MGTVGTRIDAIILAGGRATRMGGVDKPAIVVGGHRMLDTALAAVDGCGRVVVVGPHRDELPDRIEQTQETPAGSGPVAALAAGLATIGGSGGDSGGDSREGFVVVLAADVPVLDRTIVSDLVARLGDHPEAAASFAVDDTGRMQFLLSVWRRRALADQLSALDGRENQPMKALVPQRYTTLAVSGVADCDTVEDLERARAIHVPGPMDVAEARTQIRTSLLPLAVRLLPLSEALGAALAAPLVAAEALPRFDVSAMDGYAVAGPGPWRLRTEVHYAGSSTDVRLASSEAVRIATGAQVPSGATAVIRDEHVNVSVDSEGTVIRRRSDVPDRDDMRRRGEDWQPGHHLAPSGVPVTPAVVSAAASAEITEASLRGPVRAHVVVTGDEIRRDGPLRDGQTRDSLGPILPDVLHHCGVRTIALAHLRDTADSFDALLRDIRDTDVIVVVGATGAGAADQLRDALARAGARVVVGRVRCRPGGSQVTALLADGRVVLGLPGNPLAAVATLLTMMPAIVDGLTARTPATPETGVVVNAAEAGAPITRIVPVARRSDGTWRADTVVRTAHLAGLIDREALALLPPDPVDGQVVELLSLPY</sequence>
<organism evidence="10 11">
    <name type="scientific">Rhodococcus spongiicola</name>
    <dbReference type="NCBI Taxonomy" id="2487352"/>
    <lineage>
        <taxon>Bacteria</taxon>
        <taxon>Bacillati</taxon>
        <taxon>Actinomycetota</taxon>
        <taxon>Actinomycetes</taxon>
        <taxon>Mycobacteriales</taxon>
        <taxon>Nocardiaceae</taxon>
        <taxon>Rhodococcus</taxon>
    </lineage>
</organism>
<evidence type="ECO:0000256" key="8">
    <source>
        <dbReference type="SAM" id="MobiDB-lite"/>
    </source>
</evidence>
<name>A0A438B132_9NOCA</name>
<proteinExistence type="inferred from homology"/>
<dbReference type="Pfam" id="PF00994">
    <property type="entry name" value="MoCF_biosynth"/>
    <property type="match status" value="1"/>
</dbReference>
<keyword evidence="7" id="KW-0460">Magnesium</keyword>
<dbReference type="InterPro" id="IPR036425">
    <property type="entry name" value="MoaB/Mog-like_dom_sf"/>
</dbReference>
<dbReference type="AlphaFoldDB" id="A0A438B132"/>
<dbReference type="GO" id="GO:0046872">
    <property type="term" value="F:metal ion binding"/>
    <property type="evidence" value="ECO:0007669"/>
    <property type="project" value="UniProtKB-UniRule"/>
</dbReference>
<dbReference type="Pfam" id="PF12804">
    <property type="entry name" value="NTP_transf_3"/>
    <property type="match status" value="1"/>
</dbReference>
<dbReference type="InterPro" id="IPR025877">
    <property type="entry name" value="MobA-like_NTP_Trfase"/>
</dbReference>
<dbReference type="Pfam" id="PF03453">
    <property type="entry name" value="MoeA_N"/>
    <property type="match status" value="1"/>
</dbReference>
<dbReference type="SMART" id="SM00852">
    <property type="entry name" value="MoCF_biosynth"/>
    <property type="match status" value="1"/>
</dbReference>
<dbReference type="OrthoDB" id="3196725at2"/>
<dbReference type="SUPFAM" id="SSF53448">
    <property type="entry name" value="Nucleotide-diphospho-sugar transferases"/>
    <property type="match status" value="1"/>
</dbReference>
<keyword evidence="3 7" id="KW-0500">Molybdenum</keyword>
<dbReference type="Gene3D" id="3.90.105.10">
    <property type="entry name" value="Molybdopterin biosynthesis moea protein, domain 2"/>
    <property type="match status" value="1"/>
</dbReference>
<dbReference type="GO" id="GO:0005829">
    <property type="term" value="C:cytosol"/>
    <property type="evidence" value="ECO:0007669"/>
    <property type="project" value="TreeGrafter"/>
</dbReference>
<evidence type="ECO:0000313" key="10">
    <source>
        <dbReference type="EMBL" id="RVW04627.1"/>
    </source>
</evidence>
<dbReference type="SUPFAM" id="SSF53218">
    <property type="entry name" value="Molybdenum cofactor biosynthesis proteins"/>
    <property type="match status" value="1"/>
</dbReference>
<keyword evidence="7" id="KW-0479">Metal-binding</keyword>
<dbReference type="GO" id="GO:0016779">
    <property type="term" value="F:nucleotidyltransferase activity"/>
    <property type="evidence" value="ECO:0007669"/>
    <property type="project" value="UniProtKB-ARBA"/>
</dbReference>
<dbReference type="Gene3D" id="3.90.550.10">
    <property type="entry name" value="Spore Coat Polysaccharide Biosynthesis Protein SpsA, Chain A"/>
    <property type="match status" value="1"/>
</dbReference>
<dbReference type="GO" id="GO:0005525">
    <property type="term" value="F:GTP binding"/>
    <property type="evidence" value="ECO:0007669"/>
    <property type="project" value="UniProtKB-KW"/>
</dbReference>
<comment type="cofactor">
    <cofactor evidence="7">
        <name>Mg(2+)</name>
        <dbReference type="ChEBI" id="CHEBI:18420"/>
    </cofactor>
</comment>
<dbReference type="SUPFAM" id="SSF63882">
    <property type="entry name" value="MoeA N-terminal region -like"/>
    <property type="match status" value="1"/>
</dbReference>
<reference evidence="10 11" key="1">
    <citation type="submission" date="2018-11" db="EMBL/GenBank/DDBJ databases">
        <title>Rhodococcus spongicola sp. nov. and Rhodococcus xishaensis sp. nov. from marine sponges.</title>
        <authorList>
            <person name="Li L."/>
            <person name="Lin H.W."/>
        </authorList>
    </citation>
    <scope>NUCLEOTIDE SEQUENCE [LARGE SCALE GENOMIC DNA]</scope>
    <source>
        <strain evidence="10 11">LHW50502</strain>
    </source>
</reference>
<dbReference type="GO" id="GO:0006777">
    <property type="term" value="P:Mo-molybdopterin cofactor biosynthetic process"/>
    <property type="evidence" value="ECO:0007669"/>
    <property type="project" value="UniProtKB-UniRule"/>
</dbReference>
<comment type="pathway">
    <text evidence="7">Cofactor biosynthesis; molybdopterin biosynthesis.</text>
</comment>
<keyword evidence="4" id="KW-0342">GTP-binding</keyword>
<comment type="similarity">
    <text evidence="2 7">Belongs to the MoeA family.</text>
</comment>
<dbReference type="PANTHER" id="PTHR10192">
    <property type="entry name" value="MOLYBDOPTERIN BIOSYNTHESIS PROTEIN"/>
    <property type="match status" value="1"/>
</dbReference>
<feature type="compositionally biased region" description="Basic and acidic residues" evidence="8">
    <location>
        <begin position="329"/>
        <end position="343"/>
    </location>
</feature>
<protein>
    <recommendedName>
        <fullName evidence="7">Molybdopterin molybdenumtransferase</fullName>
        <ecNumber evidence="7">2.10.1.1</ecNumber>
    </recommendedName>
</protein>
<dbReference type="RefSeq" id="WP_127946330.1">
    <property type="nucleotide sequence ID" value="NZ_RKLN01000002.1"/>
</dbReference>
<evidence type="ECO:0000256" key="1">
    <source>
        <dbReference type="ARBA" id="ARBA00002901"/>
    </source>
</evidence>
<feature type="region of interest" description="Disordered" evidence="8">
    <location>
        <begin position="329"/>
        <end position="352"/>
    </location>
</feature>
<keyword evidence="4" id="KW-0547">Nucleotide-binding</keyword>
<evidence type="ECO:0000256" key="6">
    <source>
        <dbReference type="ARBA" id="ARBA00047317"/>
    </source>
</evidence>
<dbReference type="InterPro" id="IPR036135">
    <property type="entry name" value="MoeA_linker/N_sf"/>
</dbReference>
<dbReference type="InterPro" id="IPR013482">
    <property type="entry name" value="Molybde_CF_guanTrfase"/>
</dbReference>
<dbReference type="UniPathway" id="UPA00344"/>
<dbReference type="InterPro" id="IPR005110">
    <property type="entry name" value="MoeA_linker/N"/>
</dbReference>
<comment type="catalytic activity">
    <reaction evidence="6">
        <text>adenylyl-molybdopterin + molybdate = Mo-molybdopterin + AMP + H(+)</text>
        <dbReference type="Rhea" id="RHEA:35047"/>
        <dbReference type="ChEBI" id="CHEBI:15378"/>
        <dbReference type="ChEBI" id="CHEBI:36264"/>
        <dbReference type="ChEBI" id="CHEBI:62727"/>
        <dbReference type="ChEBI" id="CHEBI:71302"/>
        <dbReference type="ChEBI" id="CHEBI:456215"/>
        <dbReference type="EC" id="2.10.1.1"/>
    </reaction>
</comment>
<feature type="domain" description="MoaB/Mog" evidence="9">
    <location>
        <begin position="379"/>
        <end position="516"/>
    </location>
</feature>
<dbReference type="InterPro" id="IPR001453">
    <property type="entry name" value="MoaB/Mog_dom"/>
</dbReference>